<accession>A0ABW5AEE2</accession>
<keyword evidence="2" id="KW-0812">Transmembrane</keyword>
<organism evidence="3 4">
    <name type="scientific">Rhodoplanes azumiensis</name>
    <dbReference type="NCBI Taxonomy" id="1897628"/>
    <lineage>
        <taxon>Bacteria</taxon>
        <taxon>Pseudomonadati</taxon>
        <taxon>Pseudomonadota</taxon>
        <taxon>Alphaproteobacteria</taxon>
        <taxon>Hyphomicrobiales</taxon>
        <taxon>Nitrobacteraceae</taxon>
        <taxon>Rhodoplanes</taxon>
    </lineage>
</organism>
<evidence type="ECO:0000313" key="3">
    <source>
        <dbReference type="EMBL" id="MFD2180991.1"/>
    </source>
</evidence>
<feature type="region of interest" description="Disordered" evidence="1">
    <location>
        <begin position="1"/>
        <end position="21"/>
    </location>
</feature>
<feature type="transmembrane region" description="Helical" evidence="2">
    <location>
        <begin position="21"/>
        <end position="40"/>
    </location>
</feature>
<protein>
    <submittedName>
        <fullName evidence="3">Uncharacterized protein</fullName>
    </submittedName>
</protein>
<proteinExistence type="predicted"/>
<evidence type="ECO:0000256" key="2">
    <source>
        <dbReference type="SAM" id="Phobius"/>
    </source>
</evidence>
<sequence>MQNSVAPSPVAPDRRKPRSRVSRRTAAVLVAVVWTAWMLWASPPTGPVGVVIAVAAGALFGVAWAWLFGLVLRRIGVPVW</sequence>
<dbReference type="Proteomes" id="UP001597314">
    <property type="component" value="Unassembled WGS sequence"/>
</dbReference>
<dbReference type="RefSeq" id="WP_378476189.1">
    <property type="nucleotide sequence ID" value="NZ_JBHUIW010000002.1"/>
</dbReference>
<evidence type="ECO:0000256" key="1">
    <source>
        <dbReference type="SAM" id="MobiDB-lite"/>
    </source>
</evidence>
<reference evidence="4" key="1">
    <citation type="journal article" date="2019" name="Int. J. Syst. Evol. Microbiol.">
        <title>The Global Catalogue of Microorganisms (GCM) 10K type strain sequencing project: providing services to taxonomists for standard genome sequencing and annotation.</title>
        <authorList>
            <consortium name="The Broad Institute Genomics Platform"/>
            <consortium name="The Broad Institute Genome Sequencing Center for Infectious Disease"/>
            <person name="Wu L."/>
            <person name="Ma J."/>
        </authorList>
    </citation>
    <scope>NUCLEOTIDE SEQUENCE [LARGE SCALE GENOMIC DNA]</scope>
    <source>
        <strain evidence="4">CGMCC 1.6774</strain>
    </source>
</reference>
<gene>
    <name evidence="3" type="ORF">ACFSOX_02400</name>
</gene>
<dbReference type="EMBL" id="JBHUIW010000002">
    <property type="protein sequence ID" value="MFD2180991.1"/>
    <property type="molecule type" value="Genomic_DNA"/>
</dbReference>
<comment type="caution">
    <text evidence="3">The sequence shown here is derived from an EMBL/GenBank/DDBJ whole genome shotgun (WGS) entry which is preliminary data.</text>
</comment>
<feature type="transmembrane region" description="Helical" evidence="2">
    <location>
        <begin position="46"/>
        <end position="72"/>
    </location>
</feature>
<name>A0ABW5AEE2_9BRAD</name>
<keyword evidence="2" id="KW-0472">Membrane</keyword>
<evidence type="ECO:0000313" key="4">
    <source>
        <dbReference type="Proteomes" id="UP001597314"/>
    </source>
</evidence>
<keyword evidence="4" id="KW-1185">Reference proteome</keyword>
<keyword evidence="2" id="KW-1133">Transmembrane helix</keyword>